<protein>
    <submittedName>
        <fullName evidence="1">Uncharacterized protein</fullName>
    </submittedName>
</protein>
<name>A0A3N4I2K4_ASCIM</name>
<evidence type="ECO:0000313" key="2">
    <source>
        <dbReference type="Proteomes" id="UP000275078"/>
    </source>
</evidence>
<dbReference type="AlphaFoldDB" id="A0A3N4I2K4"/>
<gene>
    <name evidence="1" type="ORF">BJ508DRAFT_307524</name>
</gene>
<accession>A0A3N4I2K4</accession>
<keyword evidence="2" id="KW-1185">Reference proteome</keyword>
<evidence type="ECO:0000313" key="1">
    <source>
        <dbReference type="EMBL" id="RPA80322.1"/>
    </source>
</evidence>
<dbReference type="Proteomes" id="UP000275078">
    <property type="component" value="Unassembled WGS sequence"/>
</dbReference>
<proteinExistence type="predicted"/>
<organism evidence="1 2">
    <name type="scientific">Ascobolus immersus RN42</name>
    <dbReference type="NCBI Taxonomy" id="1160509"/>
    <lineage>
        <taxon>Eukaryota</taxon>
        <taxon>Fungi</taxon>
        <taxon>Dikarya</taxon>
        <taxon>Ascomycota</taxon>
        <taxon>Pezizomycotina</taxon>
        <taxon>Pezizomycetes</taxon>
        <taxon>Pezizales</taxon>
        <taxon>Ascobolaceae</taxon>
        <taxon>Ascobolus</taxon>
    </lineage>
</organism>
<reference evidence="1 2" key="1">
    <citation type="journal article" date="2018" name="Nat. Ecol. Evol.">
        <title>Pezizomycetes genomes reveal the molecular basis of ectomycorrhizal truffle lifestyle.</title>
        <authorList>
            <person name="Murat C."/>
            <person name="Payen T."/>
            <person name="Noel B."/>
            <person name="Kuo A."/>
            <person name="Morin E."/>
            <person name="Chen J."/>
            <person name="Kohler A."/>
            <person name="Krizsan K."/>
            <person name="Balestrini R."/>
            <person name="Da Silva C."/>
            <person name="Montanini B."/>
            <person name="Hainaut M."/>
            <person name="Levati E."/>
            <person name="Barry K.W."/>
            <person name="Belfiori B."/>
            <person name="Cichocki N."/>
            <person name="Clum A."/>
            <person name="Dockter R.B."/>
            <person name="Fauchery L."/>
            <person name="Guy J."/>
            <person name="Iotti M."/>
            <person name="Le Tacon F."/>
            <person name="Lindquist E.A."/>
            <person name="Lipzen A."/>
            <person name="Malagnac F."/>
            <person name="Mello A."/>
            <person name="Molinier V."/>
            <person name="Miyauchi S."/>
            <person name="Poulain J."/>
            <person name="Riccioni C."/>
            <person name="Rubini A."/>
            <person name="Sitrit Y."/>
            <person name="Splivallo R."/>
            <person name="Traeger S."/>
            <person name="Wang M."/>
            <person name="Zifcakova L."/>
            <person name="Wipf D."/>
            <person name="Zambonelli A."/>
            <person name="Paolocci F."/>
            <person name="Nowrousian M."/>
            <person name="Ottonello S."/>
            <person name="Baldrian P."/>
            <person name="Spatafora J.W."/>
            <person name="Henrissat B."/>
            <person name="Nagy L.G."/>
            <person name="Aury J.M."/>
            <person name="Wincker P."/>
            <person name="Grigoriev I.V."/>
            <person name="Bonfante P."/>
            <person name="Martin F.M."/>
        </authorList>
    </citation>
    <scope>NUCLEOTIDE SEQUENCE [LARGE SCALE GENOMIC DNA]</scope>
    <source>
        <strain evidence="1 2">RN42</strain>
    </source>
</reference>
<dbReference type="EMBL" id="ML119689">
    <property type="protein sequence ID" value="RPA80322.1"/>
    <property type="molecule type" value="Genomic_DNA"/>
</dbReference>
<sequence length="281" mass="32855">MPTFLDLPFEMRIEIFAQLNTSNDAKSFRVVDRINYQIFTPNLYKKHGFLSANELQILATFGRSKLTRDMTVNLFYSMLQRTMIEKEEIPSGSSKVPRETTVRRTLRNANGTENEKHRALELLKRVSTDSTEAWKPFWYGVESFKPCEQLLRELLENPKSCCNTDSYRTLSAFYELVFAYTEQDVDFRVSTLFAWARFVVRSTFNHWYGPERRKFQKSSRRIPTSVRQSDKPFLSIHGGALIPSEDCSDALDSLRDMISFMKAVKSLYTLCSQQRKRKLQI</sequence>